<dbReference type="Gene3D" id="1.10.10.60">
    <property type="entry name" value="Homeodomain-like"/>
    <property type="match status" value="1"/>
</dbReference>
<feature type="coiled-coil region" evidence="6">
    <location>
        <begin position="85"/>
        <end position="112"/>
    </location>
</feature>
<dbReference type="InterPro" id="IPR023772">
    <property type="entry name" value="DNA-bd_HTH_TetR-type_CS"/>
</dbReference>
<organism evidence="8 9">
    <name type="scientific">Pelomonas nitida</name>
    <dbReference type="NCBI Taxonomy" id="3299027"/>
    <lineage>
        <taxon>Bacteria</taxon>
        <taxon>Pseudomonadati</taxon>
        <taxon>Pseudomonadota</taxon>
        <taxon>Betaproteobacteria</taxon>
        <taxon>Burkholderiales</taxon>
        <taxon>Sphaerotilaceae</taxon>
        <taxon>Roseateles</taxon>
    </lineage>
</organism>
<evidence type="ECO:0000313" key="8">
    <source>
        <dbReference type="EMBL" id="MFG6456256.1"/>
    </source>
</evidence>
<dbReference type="SUPFAM" id="SSF48498">
    <property type="entry name" value="Tetracyclin repressor-like, C-terminal domain"/>
    <property type="match status" value="1"/>
</dbReference>
<evidence type="ECO:0000256" key="4">
    <source>
        <dbReference type="ARBA" id="ARBA00023163"/>
    </source>
</evidence>
<evidence type="ECO:0000259" key="7">
    <source>
        <dbReference type="PROSITE" id="PS50977"/>
    </source>
</evidence>
<accession>A0ABW7G2U2</accession>
<comment type="caution">
    <text evidence="8">The sequence shown here is derived from an EMBL/GenBank/DDBJ whole genome shotgun (WGS) entry which is preliminary data.</text>
</comment>
<keyword evidence="2" id="KW-0805">Transcription regulation</keyword>
<dbReference type="PROSITE" id="PS01081">
    <property type="entry name" value="HTH_TETR_1"/>
    <property type="match status" value="1"/>
</dbReference>
<proteinExistence type="predicted"/>
<dbReference type="Pfam" id="PF17932">
    <property type="entry name" value="TetR_C_24"/>
    <property type="match status" value="1"/>
</dbReference>
<evidence type="ECO:0000313" key="9">
    <source>
        <dbReference type="Proteomes" id="UP001606305"/>
    </source>
</evidence>
<dbReference type="PANTHER" id="PTHR30055:SF234">
    <property type="entry name" value="HTH-TYPE TRANSCRIPTIONAL REGULATOR BETI"/>
    <property type="match status" value="1"/>
</dbReference>
<dbReference type="PROSITE" id="PS50977">
    <property type="entry name" value="HTH_TETR_2"/>
    <property type="match status" value="1"/>
</dbReference>
<gene>
    <name evidence="8" type="ORF">ACG00X_05380</name>
</gene>
<dbReference type="Gene3D" id="1.10.357.10">
    <property type="entry name" value="Tetracycline Repressor, domain 2"/>
    <property type="match status" value="1"/>
</dbReference>
<name>A0ABW7G2U2_9BURK</name>
<keyword evidence="3 5" id="KW-0238">DNA-binding</keyword>
<dbReference type="InterPro" id="IPR050109">
    <property type="entry name" value="HTH-type_TetR-like_transc_reg"/>
</dbReference>
<keyword evidence="1" id="KW-0678">Repressor</keyword>
<feature type="domain" description="HTH tetR-type" evidence="7">
    <location>
        <begin position="10"/>
        <end position="70"/>
    </location>
</feature>
<dbReference type="InterPro" id="IPR009057">
    <property type="entry name" value="Homeodomain-like_sf"/>
</dbReference>
<sequence length="212" mass="23690">MPRKRAPTFEAQRDDILAAAARLFATQGFSATSMNQVAEACGVAKPTLYHYFEDKQALLAQICDGHVHALLALVDAVKAQQLAPEAQLRSLIERFTRAYADAQDEHRVLTSEIKFLADAERERLLNVERRVVEEFAAALSLVRPELRTARLHKPLTMLLFGMINWTFTWLRPEGELSHEALAALVSDLFFGGLGAVQTHAVDLQDNHEETTP</sequence>
<reference evidence="8 9" key="1">
    <citation type="submission" date="2024-09" db="EMBL/GenBank/DDBJ databases">
        <title>Novel species of the genus Pelomonas and Roseateles isolated from streams.</title>
        <authorList>
            <person name="Lu H."/>
        </authorList>
    </citation>
    <scope>NUCLEOTIDE SEQUENCE [LARGE SCALE GENOMIC DNA]</scope>
    <source>
        <strain evidence="8 9">BYS96W</strain>
    </source>
</reference>
<dbReference type="PRINTS" id="PR00455">
    <property type="entry name" value="HTHTETR"/>
</dbReference>
<dbReference type="InterPro" id="IPR036271">
    <property type="entry name" value="Tet_transcr_reg_TetR-rel_C_sf"/>
</dbReference>
<evidence type="ECO:0000256" key="6">
    <source>
        <dbReference type="SAM" id="Coils"/>
    </source>
</evidence>
<evidence type="ECO:0000256" key="5">
    <source>
        <dbReference type="PROSITE-ProRule" id="PRU00335"/>
    </source>
</evidence>
<dbReference type="InterPro" id="IPR041490">
    <property type="entry name" value="KstR2_TetR_C"/>
</dbReference>
<keyword evidence="4" id="KW-0804">Transcription</keyword>
<feature type="DNA-binding region" description="H-T-H motif" evidence="5">
    <location>
        <begin position="33"/>
        <end position="52"/>
    </location>
</feature>
<dbReference type="EMBL" id="JBIGIA010000003">
    <property type="protein sequence ID" value="MFG6456256.1"/>
    <property type="molecule type" value="Genomic_DNA"/>
</dbReference>
<dbReference type="PANTHER" id="PTHR30055">
    <property type="entry name" value="HTH-TYPE TRANSCRIPTIONAL REGULATOR RUTR"/>
    <property type="match status" value="1"/>
</dbReference>
<evidence type="ECO:0000256" key="3">
    <source>
        <dbReference type="ARBA" id="ARBA00023125"/>
    </source>
</evidence>
<evidence type="ECO:0000256" key="2">
    <source>
        <dbReference type="ARBA" id="ARBA00023015"/>
    </source>
</evidence>
<keyword evidence="9" id="KW-1185">Reference proteome</keyword>
<dbReference type="Proteomes" id="UP001606305">
    <property type="component" value="Unassembled WGS sequence"/>
</dbReference>
<evidence type="ECO:0000256" key="1">
    <source>
        <dbReference type="ARBA" id="ARBA00022491"/>
    </source>
</evidence>
<protein>
    <submittedName>
        <fullName evidence="8">TetR/AcrR family transcriptional regulator</fullName>
    </submittedName>
</protein>
<dbReference type="InterPro" id="IPR001647">
    <property type="entry name" value="HTH_TetR"/>
</dbReference>
<dbReference type="Pfam" id="PF00440">
    <property type="entry name" value="TetR_N"/>
    <property type="match status" value="1"/>
</dbReference>
<keyword evidence="6" id="KW-0175">Coiled coil</keyword>
<dbReference type="SUPFAM" id="SSF46689">
    <property type="entry name" value="Homeodomain-like"/>
    <property type="match status" value="1"/>
</dbReference>
<dbReference type="RefSeq" id="WP_394486977.1">
    <property type="nucleotide sequence ID" value="NZ_JBIGIA010000003.1"/>
</dbReference>